<dbReference type="GO" id="GO:0006047">
    <property type="term" value="P:UDP-N-acetylglucosamine metabolic process"/>
    <property type="evidence" value="ECO:0007669"/>
    <property type="project" value="TreeGrafter"/>
</dbReference>
<feature type="active site" description="Nucleophile; for GATase activity" evidence="10">
    <location>
        <position position="2"/>
    </location>
</feature>
<dbReference type="EMBL" id="SADE01000001">
    <property type="protein sequence ID" value="RVU38399.1"/>
    <property type="molecule type" value="Genomic_DNA"/>
</dbReference>
<dbReference type="AlphaFoldDB" id="A0A437QV99"/>
<dbReference type="NCBIfam" id="TIGR01135">
    <property type="entry name" value="glmS"/>
    <property type="match status" value="1"/>
</dbReference>
<dbReference type="GO" id="GO:0005829">
    <property type="term" value="C:cytosol"/>
    <property type="evidence" value="ECO:0007669"/>
    <property type="project" value="TreeGrafter"/>
</dbReference>
<sequence>MCGIVGILGKRDAAPLLLDGLKRLEYRGYDSAGIATLVNGSIDRRRAEGKLANLAAVLEGSPLAGTVGIGHTRWATHGVPSENNAHPHISDNVALVHNGIIENFLELKDELGERASAITSETDTEVVAHVINMYLDEGLSPKEAVAKTLPRLEGAFSFVMIFRGHHDLMVGARRGSPLAIGYGEGEMYFGSDALALAPLTRRICYLEDGDWAAVGPDGAEVFNEAGEAVDRPIVETAVSGAIIGKGNFPHFMLKEIYEQPTVIGDTLATVLNPASQTVTLPPLPIDFATVPRITISACGTASYAGYVAKYWLEGLARIPVEVDIASEFRYRGAPLPEGGLAIFVSQSGETADTLEALRFCKREGQHILSIVNVPESTIARESDAVILTKAGPEIGVASTKAFTTQLTVFASIAIAAARARGTIDHKREAELASALSEVPGRAAEVLKHDEHIAEIAQTIAKARDVFYMGRGSSFPIAMEGALKLKEISYIHAEGYAAGEMKHGPIALIEDEVPIIMIAPSDALFEKTASNVQEMISRGGKVIFLSDAKGIARMKKQAVPFACIELPAVDPVVAPILYSIPVQLLAYHTAVIKGTDVDQPRNLAKSVTVE</sequence>
<dbReference type="EC" id="2.6.1.16" evidence="3 10"/>
<feature type="active site" description="For Fru-6P isomerization activity" evidence="10">
    <location>
        <position position="604"/>
    </location>
</feature>
<keyword evidence="5 10" id="KW-0963">Cytoplasm</keyword>
<dbReference type="PROSITE" id="PS51464">
    <property type="entry name" value="SIS"/>
    <property type="match status" value="2"/>
</dbReference>
<feature type="initiator methionine" description="Removed" evidence="10">
    <location>
        <position position="1"/>
    </location>
</feature>
<protein>
    <recommendedName>
        <fullName evidence="4 10">Glutamine--fructose-6-phosphate aminotransferase [isomerizing]</fullName>
        <ecNumber evidence="3 10">2.6.1.16</ecNumber>
    </recommendedName>
    <alternativeName>
        <fullName evidence="10">D-fructose-6-phosphate amidotransferase</fullName>
    </alternativeName>
    <alternativeName>
        <fullName evidence="10">GFAT</fullName>
    </alternativeName>
    <alternativeName>
        <fullName evidence="10">Glucosamine-6-phosphate synthase</fullName>
    </alternativeName>
    <alternativeName>
        <fullName evidence="10">Hexosephosphate aminotransferase</fullName>
    </alternativeName>
    <alternativeName>
        <fullName evidence="10">L-glutamine--D-fructose-6-phosphate amidotransferase</fullName>
    </alternativeName>
</protein>
<evidence type="ECO:0000256" key="7">
    <source>
        <dbReference type="ARBA" id="ARBA00022679"/>
    </source>
</evidence>
<comment type="subcellular location">
    <subcellularLocation>
        <location evidence="2 10">Cytoplasm</location>
    </subcellularLocation>
</comment>
<dbReference type="HAMAP" id="MF_00164">
    <property type="entry name" value="GlmS"/>
    <property type="match status" value="1"/>
</dbReference>
<evidence type="ECO:0000256" key="4">
    <source>
        <dbReference type="ARBA" id="ARBA00016090"/>
    </source>
</evidence>
<comment type="catalytic activity">
    <reaction evidence="1 10">
        <text>D-fructose 6-phosphate + L-glutamine = D-glucosamine 6-phosphate + L-glutamate</text>
        <dbReference type="Rhea" id="RHEA:13237"/>
        <dbReference type="ChEBI" id="CHEBI:29985"/>
        <dbReference type="ChEBI" id="CHEBI:58359"/>
        <dbReference type="ChEBI" id="CHEBI:58725"/>
        <dbReference type="ChEBI" id="CHEBI:61527"/>
        <dbReference type="EC" id="2.6.1.16"/>
    </reaction>
</comment>
<accession>A0A437QV99</accession>
<comment type="subunit">
    <text evidence="10">Homodimer.</text>
</comment>
<dbReference type="InterPro" id="IPR029055">
    <property type="entry name" value="Ntn_hydrolases_N"/>
</dbReference>
<dbReference type="OrthoDB" id="9761808at2"/>
<dbReference type="InterPro" id="IPR001347">
    <property type="entry name" value="SIS_dom"/>
</dbReference>
<dbReference type="SUPFAM" id="SSF56235">
    <property type="entry name" value="N-terminal nucleophile aminohydrolases (Ntn hydrolases)"/>
    <property type="match status" value="1"/>
</dbReference>
<dbReference type="InterPro" id="IPR005855">
    <property type="entry name" value="GFAT"/>
</dbReference>
<feature type="domain" description="SIS" evidence="12">
    <location>
        <begin position="283"/>
        <end position="422"/>
    </location>
</feature>
<evidence type="ECO:0000313" key="13">
    <source>
        <dbReference type="EMBL" id="RVU38399.1"/>
    </source>
</evidence>
<dbReference type="NCBIfam" id="NF001484">
    <property type="entry name" value="PRK00331.1"/>
    <property type="match status" value="1"/>
</dbReference>
<dbReference type="GO" id="GO:0006487">
    <property type="term" value="P:protein N-linked glycosylation"/>
    <property type="evidence" value="ECO:0007669"/>
    <property type="project" value="TreeGrafter"/>
</dbReference>
<dbReference type="CDD" id="cd05009">
    <property type="entry name" value="SIS_GlmS_GlmD_2"/>
    <property type="match status" value="1"/>
</dbReference>
<dbReference type="CDD" id="cd00714">
    <property type="entry name" value="GFAT"/>
    <property type="match status" value="1"/>
</dbReference>
<evidence type="ECO:0000256" key="10">
    <source>
        <dbReference type="HAMAP-Rule" id="MF_00164"/>
    </source>
</evidence>
<dbReference type="FunFam" id="3.40.50.10490:FF:000001">
    <property type="entry name" value="Glutamine--fructose-6-phosphate aminotransferase [isomerizing]"/>
    <property type="match status" value="1"/>
</dbReference>
<dbReference type="Pfam" id="PF01380">
    <property type="entry name" value="SIS"/>
    <property type="match status" value="2"/>
</dbReference>
<name>A0A437QV99_9PROT</name>
<dbReference type="InterPro" id="IPR035490">
    <property type="entry name" value="GlmS/FrlB_SIS"/>
</dbReference>
<dbReference type="PROSITE" id="PS51278">
    <property type="entry name" value="GATASE_TYPE_2"/>
    <property type="match status" value="1"/>
</dbReference>
<dbReference type="PANTHER" id="PTHR10937:SF0">
    <property type="entry name" value="GLUTAMINE--FRUCTOSE-6-PHOSPHATE TRANSAMINASE (ISOMERIZING)"/>
    <property type="match status" value="1"/>
</dbReference>
<reference evidence="14" key="1">
    <citation type="submission" date="2019-01" db="EMBL/GenBank/DDBJ databases">
        <title>Gri0909 isolated from a small marine red alga.</title>
        <authorList>
            <person name="Kim J."/>
            <person name="Jeong S.E."/>
            <person name="Jeon C.O."/>
        </authorList>
    </citation>
    <scope>NUCLEOTIDE SEQUENCE [LARGE SCALE GENOMIC DNA]</scope>
    <source>
        <strain evidence="14">Gri0909</strain>
    </source>
</reference>
<dbReference type="GO" id="GO:0046349">
    <property type="term" value="P:amino sugar biosynthetic process"/>
    <property type="evidence" value="ECO:0007669"/>
    <property type="project" value="UniProtKB-ARBA"/>
</dbReference>
<dbReference type="RefSeq" id="WP_127763771.1">
    <property type="nucleotide sequence ID" value="NZ_SADE01000001.1"/>
</dbReference>
<dbReference type="InterPro" id="IPR017932">
    <property type="entry name" value="GATase_2_dom"/>
</dbReference>
<dbReference type="Gene3D" id="3.40.50.10490">
    <property type="entry name" value="Glucose-6-phosphate isomerase like protein, domain 1"/>
    <property type="match status" value="2"/>
</dbReference>
<evidence type="ECO:0000259" key="11">
    <source>
        <dbReference type="PROSITE" id="PS51278"/>
    </source>
</evidence>
<evidence type="ECO:0000313" key="14">
    <source>
        <dbReference type="Proteomes" id="UP000287447"/>
    </source>
</evidence>
<feature type="domain" description="Glutamine amidotransferase type-2" evidence="11">
    <location>
        <begin position="2"/>
        <end position="217"/>
    </location>
</feature>
<comment type="function">
    <text evidence="10">Catalyzes the first step in hexosamine metabolism, converting fructose-6P into glucosamine-6P using glutamine as a nitrogen source.</text>
</comment>
<evidence type="ECO:0000256" key="8">
    <source>
        <dbReference type="ARBA" id="ARBA00022737"/>
    </source>
</evidence>
<dbReference type="Pfam" id="PF13522">
    <property type="entry name" value="GATase_6"/>
    <property type="match status" value="1"/>
</dbReference>
<comment type="caution">
    <text evidence="13">The sequence shown here is derived from an EMBL/GenBank/DDBJ whole genome shotgun (WGS) entry which is preliminary data.</text>
</comment>
<dbReference type="PANTHER" id="PTHR10937">
    <property type="entry name" value="GLUCOSAMINE--FRUCTOSE-6-PHOSPHATE AMINOTRANSFERASE, ISOMERIZING"/>
    <property type="match status" value="1"/>
</dbReference>
<evidence type="ECO:0000256" key="6">
    <source>
        <dbReference type="ARBA" id="ARBA00022576"/>
    </source>
</evidence>
<evidence type="ECO:0000256" key="3">
    <source>
        <dbReference type="ARBA" id="ARBA00012916"/>
    </source>
</evidence>
<keyword evidence="9" id="KW-0315">Glutamine amidotransferase</keyword>
<evidence type="ECO:0000256" key="1">
    <source>
        <dbReference type="ARBA" id="ARBA00001031"/>
    </source>
</evidence>
<dbReference type="FunFam" id="3.60.20.10:FF:000006">
    <property type="entry name" value="Glutamine--fructose-6-phosphate aminotransferase [isomerizing]"/>
    <property type="match status" value="1"/>
</dbReference>
<keyword evidence="14" id="KW-1185">Reference proteome</keyword>
<evidence type="ECO:0000259" key="12">
    <source>
        <dbReference type="PROSITE" id="PS51464"/>
    </source>
</evidence>
<dbReference type="Proteomes" id="UP000287447">
    <property type="component" value="Unassembled WGS sequence"/>
</dbReference>
<dbReference type="GO" id="GO:0006002">
    <property type="term" value="P:fructose 6-phosphate metabolic process"/>
    <property type="evidence" value="ECO:0007669"/>
    <property type="project" value="TreeGrafter"/>
</dbReference>
<evidence type="ECO:0000256" key="9">
    <source>
        <dbReference type="ARBA" id="ARBA00022962"/>
    </source>
</evidence>
<dbReference type="GO" id="GO:0005975">
    <property type="term" value="P:carbohydrate metabolic process"/>
    <property type="evidence" value="ECO:0007669"/>
    <property type="project" value="UniProtKB-UniRule"/>
</dbReference>
<gene>
    <name evidence="10 13" type="primary">glmS</name>
    <name evidence="13" type="ORF">EOI86_03695</name>
</gene>
<dbReference type="Gene3D" id="3.60.20.10">
    <property type="entry name" value="Glutamine Phosphoribosylpyrophosphate, subunit 1, domain 1"/>
    <property type="match status" value="1"/>
</dbReference>
<proteinExistence type="inferred from homology"/>
<dbReference type="InterPro" id="IPR046348">
    <property type="entry name" value="SIS_dom_sf"/>
</dbReference>
<dbReference type="GO" id="GO:0004360">
    <property type="term" value="F:glutamine-fructose-6-phosphate transaminase (isomerizing) activity"/>
    <property type="evidence" value="ECO:0007669"/>
    <property type="project" value="UniProtKB-UniRule"/>
</dbReference>
<dbReference type="CDD" id="cd05008">
    <property type="entry name" value="SIS_GlmS_GlmD_1"/>
    <property type="match status" value="1"/>
</dbReference>
<dbReference type="GO" id="GO:0097367">
    <property type="term" value="F:carbohydrate derivative binding"/>
    <property type="evidence" value="ECO:0007669"/>
    <property type="project" value="InterPro"/>
</dbReference>
<keyword evidence="6 10" id="KW-0032">Aminotransferase</keyword>
<keyword evidence="7 10" id="KW-0808">Transferase</keyword>
<dbReference type="InterPro" id="IPR047084">
    <property type="entry name" value="GFAT_N"/>
</dbReference>
<dbReference type="InterPro" id="IPR035466">
    <property type="entry name" value="GlmS/AgaS_SIS"/>
</dbReference>
<keyword evidence="8" id="KW-0677">Repeat</keyword>
<evidence type="ECO:0000256" key="5">
    <source>
        <dbReference type="ARBA" id="ARBA00022490"/>
    </source>
</evidence>
<organism evidence="13 14">
    <name type="scientific">Hwanghaeella grinnelliae</name>
    <dbReference type="NCBI Taxonomy" id="2500179"/>
    <lineage>
        <taxon>Bacteria</taxon>
        <taxon>Pseudomonadati</taxon>
        <taxon>Pseudomonadota</taxon>
        <taxon>Alphaproteobacteria</taxon>
        <taxon>Rhodospirillales</taxon>
        <taxon>Rhodospirillaceae</taxon>
        <taxon>Hwanghaeella</taxon>
    </lineage>
</organism>
<dbReference type="SUPFAM" id="SSF53697">
    <property type="entry name" value="SIS domain"/>
    <property type="match status" value="1"/>
</dbReference>
<evidence type="ECO:0000256" key="2">
    <source>
        <dbReference type="ARBA" id="ARBA00004496"/>
    </source>
</evidence>
<feature type="domain" description="SIS" evidence="12">
    <location>
        <begin position="455"/>
        <end position="599"/>
    </location>
</feature>
<dbReference type="FunFam" id="3.40.50.10490:FF:000002">
    <property type="entry name" value="Glutamine--fructose-6-phosphate aminotransferase [isomerizing]"/>
    <property type="match status" value="1"/>
</dbReference>